<evidence type="ECO:0000313" key="2">
    <source>
        <dbReference type="Proteomes" id="UP000325081"/>
    </source>
</evidence>
<proteinExistence type="predicted"/>
<accession>A0A5A7PJN2</accession>
<protein>
    <submittedName>
        <fullName evidence="1">Choloylglycine hydrolase family Linear amide C-Nhydrolase</fullName>
    </submittedName>
</protein>
<dbReference type="Proteomes" id="UP000325081">
    <property type="component" value="Unassembled WGS sequence"/>
</dbReference>
<evidence type="ECO:0000313" key="1">
    <source>
        <dbReference type="EMBL" id="GER32944.1"/>
    </source>
</evidence>
<keyword evidence="2" id="KW-1185">Reference proteome</keyword>
<dbReference type="EMBL" id="BKCP01004650">
    <property type="protein sequence ID" value="GER32944.1"/>
    <property type="molecule type" value="Genomic_DNA"/>
</dbReference>
<gene>
    <name evidence="1" type="ORF">STAS_09044</name>
</gene>
<dbReference type="GO" id="GO:0016787">
    <property type="term" value="F:hydrolase activity"/>
    <property type="evidence" value="ECO:0007669"/>
    <property type="project" value="UniProtKB-KW"/>
</dbReference>
<keyword evidence="1" id="KW-0378">Hydrolase</keyword>
<organism evidence="1 2">
    <name type="scientific">Striga asiatica</name>
    <name type="common">Asiatic witchweed</name>
    <name type="synonym">Buchnera asiatica</name>
    <dbReference type="NCBI Taxonomy" id="4170"/>
    <lineage>
        <taxon>Eukaryota</taxon>
        <taxon>Viridiplantae</taxon>
        <taxon>Streptophyta</taxon>
        <taxon>Embryophyta</taxon>
        <taxon>Tracheophyta</taxon>
        <taxon>Spermatophyta</taxon>
        <taxon>Magnoliopsida</taxon>
        <taxon>eudicotyledons</taxon>
        <taxon>Gunneridae</taxon>
        <taxon>Pentapetalae</taxon>
        <taxon>asterids</taxon>
        <taxon>lamiids</taxon>
        <taxon>Lamiales</taxon>
        <taxon>Orobanchaceae</taxon>
        <taxon>Buchnereae</taxon>
        <taxon>Striga</taxon>
    </lineage>
</organism>
<dbReference type="AlphaFoldDB" id="A0A5A7PJN2"/>
<reference evidence="2" key="1">
    <citation type="journal article" date="2019" name="Curr. Biol.">
        <title>Genome Sequence of Striga asiatica Provides Insight into the Evolution of Plant Parasitism.</title>
        <authorList>
            <person name="Yoshida S."/>
            <person name="Kim S."/>
            <person name="Wafula E.K."/>
            <person name="Tanskanen J."/>
            <person name="Kim Y.M."/>
            <person name="Honaas L."/>
            <person name="Yang Z."/>
            <person name="Spallek T."/>
            <person name="Conn C.E."/>
            <person name="Ichihashi Y."/>
            <person name="Cheong K."/>
            <person name="Cui S."/>
            <person name="Der J.P."/>
            <person name="Gundlach H."/>
            <person name="Jiao Y."/>
            <person name="Hori C."/>
            <person name="Ishida J.K."/>
            <person name="Kasahara H."/>
            <person name="Kiba T."/>
            <person name="Kim M.S."/>
            <person name="Koo N."/>
            <person name="Laohavisit A."/>
            <person name="Lee Y.H."/>
            <person name="Lumba S."/>
            <person name="McCourt P."/>
            <person name="Mortimer J.C."/>
            <person name="Mutuku J.M."/>
            <person name="Nomura T."/>
            <person name="Sasaki-Sekimoto Y."/>
            <person name="Seto Y."/>
            <person name="Wang Y."/>
            <person name="Wakatake T."/>
            <person name="Sakakibara H."/>
            <person name="Demura T."/>
            <person name="Yamaguchi S."/>
            <person name="Yoneyama K."/>
            <person name="Manabe R.I."/>
            <person name="Nelson D.C."/>
            <person name="Schulman A.H."/>
            <person name="Timko M.P."/>
            <person name="dePamphilis C.W."/>
            <person name="Choi D."/>
            <person name="Shirasu K."/>
        </authorList>
    </citation>
    <scope>NUCLEOTIDE SEQUENCE [LARGE SCALE GENOMIC DNA]</scope>
    <source>
        <strain evidence="2">cv. UVA1</strain>
    </source>
</reference>
<comment type="caution">
    <text evidence="1">The sequence shown here is derived from an EMBL/GenBank/DDBJ whole genome shotgun (WGS) entry which is preliminary data.</text>
</comment>
<sequence>MKFRRFKKFSLLKIHGRVADEAIRLDNGDNKYVERLFHVNISSQDRQHKLCDVHGEYMIFGTTEKLFNEYESGCLCRMVHIPKKVAFLFEQTKASGVQGLWSLNEVEENAVRVKV</sequence>
<name>A0A5A7PJN2_STRAF</name>